<feature type="compositionally biased region" description="Gly residues" evidence="2">
    <location>
        <begin position="463"/>
        <end position="491"/>
    </location>
</feature>
<comment type="caution">
    <text evidence="3">The sequence shown here is derived from an EMBL/GenBank/DDBJ whole genome shotgun (WGS) entry which is preliminary data.</text>
</comment>
<evidence type="ECO:0000256" key="2">
    <source>
        <dbReference type="SAM" id="MobiDB-lite"/>
    </source>
</evidence>
<reference evidence="4" key="1">
    <citation type="journal article" date="2019" name="Int. J. Syst. Evol. Microbiol.">
        <title>The Global Catalogue of Microorganisms (GCM) 10K type strain sequencing project: providing services to taxonomists for standard genome sequencing and annotation.</title>
        <authorList>
            <consortium name="The Broad Institute Genomics Platform"/>
            <consortium name="The Broad Institute Genome Sequencing Center for Infectious Disease"/>
            <person name="Wu L."/>
            <person name="Ma J."/>
        </authorList>
    </citation>
    <scope>NUCLEOTIDE SEQUENCE [LARGE SCALE GENOMIC DNA]</scope>
    <source>
        <strain evidence="4">NBRC 112416</strain>
    </source>
</reference>
<dbReference type="EMBL" id="BSNS01000002">
    <property type="protein sequence ID" value="GLQ53283.1"/>
    <property type="molecule type" value="Genomic_DNA"/>
</dbReference>
<dbReference type="Proteomes" id="UP001156691">
    <property type="component" value="Unassembled WGS sequence"/>
</dbReference>
<organism evidence="3 4">
    <name type="scientific">Devosia nitrariae</name>
    <dbReference type="NCBI Taxonomy" id="2071872"/>
    <lineage>
        <taxon>Bacteria</taxon>
        <taxon>Pseudomonadati</taxon>
        <taxon>Pseudomonadota</taxon>
        <taxon>Alphaproteobacteria</taxon>
        <taxon>Hyphomicrobiales</taxon>
        <taxon>Devosiaceae</taxon>
        <taxon>Devosia</taxon>
    </lineage>
</organism>
<evidence type="ECO:0000313" key="3">
    <source>
        <dbReference type="EMBL" id="GLQ53283.1"/>
    </source>
</evidence>
<proteinExistence type="predicted"/>
<gene>
    <name evidence="3" type="ORF">GCM10010862_05410</name>
</gene>
<sequence>MTIRGPQALASLEEALRDIRREEDEISKRLTRASDIITKMRETEAELFRKLAQVRLDPAVQGELEGRISQSEAKAREMLRTHAEALTTTEAQLAEIDAEINGLTESRGEAMKVLETRQGELKALSARIGEAVAKDPNYAQKRAAADELQAIAAQSMHKTEQAEADRDEKGKPYRDDPLFTYLWERGYGTVNYRANNLVAYLDGLVADLTGFAKARPNFAMLNEIPLRLREHAERQMENAAAAEAEVDALETAAIDAAGGKPIREAMEEAQAQIEAIDTGIVEAEDRRDAAARELASLAQGGDPAFEEALTTLAEALGREDIRTLLAEARRTATGRDDTLVAQIDDARARVRDEEEDIREQKARLKTLAARRRELEDIQWEFKKARFDDPRSTFREDNLVGDMLNDFLRGGISAASYWEHWRKSQNWSAGTSDWGGGVGLPNRGRTTSSPWPQGGGFEWPDTSFGGGSGKSKPRGGGFGGGWSGGRPTGGGFSRPRTGSAGTRKHGGFKTGGGF</sequence>
<keyword evidence="1" id="KW-0175">Coiled coil</keyword>
<dbReference type="RefSeq" id="WP_284338727.1">
    <property type="nucleotide sequence ID" value="NZ_BSNS01000002.1"/>
</dbReference>
<evidence type="ECO:0000256" key="1">
    <source>
        <dbReference type="SAM" id="Coils"/>
    </source>
</evidence>
<accession>A0ABQ5W0F7</accession>
<feature type="coiled-coil region" evidence="1">
    <location>
        <begin position="343"/>
        <end position="377"/>
    </location>
</feature>
<name>A0ABQ5W0F7_9HYPH</name>
<evidence type="ECO:0000313" key="4">
    <source>
        <dbReference type="Proteomes" id="UP001156691"/>
    </source>
</evidence>
<protein>
    <recommendedName>
        <fullName evidence="5">Chromosome partition protein Smc</fullName>
    </recommendedName>
</protein>
<feature type="region of interest" description="Disordered" evidence="2">
    <location>
        <begin position="427"/>
        <end position="513"/>
    </location>
</feature>
<evidence type="ECO:0008006" key="5">
    <source>
        <dbReference type="Google" id="ProtNLM"/>
    </source>
</evidence>
<feature type="coiled-coil region" evidence="1">
    <location>
        <begin position="232"/>
        <end position="300"/>
    </location>
</feature>
<keyword evidence="4" id="KW-1185">Reference proteome</keyword>